<reference evidence="1" key="1">
    <citation type="submission" date="2022-12" db="EMBL/GenBank/DDBJ databases">
        <title>Genome Sequence of Lasiodiplodia mahajangana.</title>
        <authorList>
            <person name="Buettner E."/>
        </authorList>
    </citation>
    <scope>NUCLEOTIDE SEQUENCE</scope>
    <source>
        <strain evidence="1">VT137</strain>
    </source>
</reference>
<protein>
    <submittedName>
        <fullName evidence="1">Uncharacterized protein</fullName>
    </submittedName>
</protein>
<keyword evidence="2" id="KW-1185">Reference proteome</keyword>
<dbReference type="Proteomes" id="UP001153332">
    <property type="component" value="Unassembled WGS sequence"/>
</dbReference>
<evidence type="ECO:0000313" key="2">
    <source>
        <dbReference type="Proteomes" id="UP001153332"/>
    </source>
</evidence>
<sequence length="686" mass="77544">MLSQPPTSSCSGPALESQTERKPGGLYFEILNWLLPYLFNSNDPVIPDAVEYLLARESSFEQASLLPTLRLIAREYNRIRERCARSFHQPDLFERAFGGDPSTSTKEIFSCDSLLCHWSFVSPADARVFRPDLNVDNGNNGARTRVEPNDTVSNWACRVALLAQTWGIELMPWSPNSGPRNAHEFTRPKPFLPPSMRAPHNWSLQLPQNHQSRIQWGKDLRLPGNLDPTRGNNEIFFLWQSGCTPFVSDLAVHIFEHHKSTPTSEYAKIIVCPPSSKDGEFRLVISFRSCRANVLFANQRDNAVDPEIEISQAHGLQRQWWPMKEAVLSLCCVFEVIVIDTADFVRDCHEQTSRIHIIGRKSPSASKLRFLFHLEDLRQASQAGVQHALEVLDLLARWMSGEGCNEVSIDGRVFHDKLTTIARDLEFLNQELDELKLNIEKDRKILGDHFQLEQGSTVFRLSVLAAIFLPLSFTTSLFGMNIDQGILEGPQGFHEYTNATLDGLPPDIRNPTEALVSILGVNSNFSFTWIAFGVTAASLLVTLPLSLFLGAIARAIVVSAAKYAAYWRVITIIAATGLITFSILATYIDYRLIIIINVPLILIFAWNTYRAWILNQRPLVWTSVVVITTAFFFADLFQRGPLGIIGLYSWEAFHDRGSETIPFMIIPWAYIGLVYLIPWLRKRRLG</sequence>
<gene>
    <name evidence="1" type="ORF">O1611_g4525</name>
</gene>
<evidence type="ECO:0000313" key="1">
    <source>
        <dbReference type="EMBL" id="KAJ8129104.1"/>
    </source>
</evidence>
<name>A0ACC2JNV9_9PEZI</name>
<comment type="caution">
    <text evidence="1">The sequence shown here is derived from an EMBL/GenBank/DDBJ whole genome shotgun (WGS) entry which is preliminary data.</text>
</comment>
<accession>A0ACC2JNV9</accession>
<dbReference type="EMBL" id="JAPUUL010000861">
    <property type="protein sequence ID" value="KAJ8129104.1"/>
    <property type="molecule type" value="Genomic_DNA"/>
</dbReference>
<proteinExistence type="predicted"/>
<organism evidence="1 2">
    <name type="scientific">Lasiodiplodia mahajangana</name>
    <dbReference type="NCBI Taxonomy" id="1108764"/>
    <lineage>
        <taxon>Eukaryota</taxon>
        <taxon>Fungi</taxon>
        <taxon>Dikarya</taxon>
        <taxon>Ascomycota</taxon>
        <taxon>Pezizomycotina</taxon>
        <taxon>Dothideomycetes</taxon>
        <taxon>Dothideomycetes incertae sedis</taxon>
        <taxon>Botryosphaeriales</taxon>
        <taxon>Botryosphaeriaceae</taxon>
        <taxon>Lasiodiplodia</taxon>
    </lineage>
</organism>